<evidence type="ECO:0000313" key="1">
    <source>
        <dbReference type="EMBL" id="KAA2263244.1"/>
    </source>
</evidence>
<organism evidence="1 2">
    <name type="scientific">Solihabitans fulvus</name>
    <dbReference type="NCBI Taxonomy" id="1892852"/>
    <lineage>
        <taxon>Bacteria</taxon>
        <taxon>Bacillati</taxon>
        <taxon>Actinomycetota</taxon>
        <taxon>Actinomycetes</taxon>
        <taxon>Pseudonocardiales</taxon>
        <taxon>Pseudonocardiaceae</taxon>
        <taxon>Solihabitans</taxon>
    </lineage>
</organism>
<reference evidence="1 2" key="1">
    <citation type="submission" date="2019-09" db="EMBL/GenBank/DDBJ databases">
        <title>Goodfellowia gen. nov., a new genus of the Pseudonocardineae related to Actinoalloteichus, containing Goodfellowia coeruleoviolacea gen. nov., comb. nov. gen. nov., comb. nov.</title>
        <authorList>
            <person name="Labeda D."/>
        </authorList>
    </citation>
    <scope>NUCLEOTIDE SEQUENCE [LARGE SCALE GENOMIC DNA]</scope>
    <source>
        <strain evidence="1 2">AN110305</strain>
    </source>
</reference>
<gene>
    <name evidence="1" type="ORF">F0L68_10525</name>
</gene>
<dbReference type="RefSeq" id="WP_149849320.1">
    <property type="nucleotide sequence ID" value="NZ_VUOB01000018.1"/>
</dbReference>
<evidence type="ECO:0000313" key="2">
    <source>
        <dbReference type="Proteomes" id="UP000323454"/>
    </source>
</evidence>
<comment type="caution">
    <text evidence="1">The sequence shown here is derived from an EMBL/GenBank/DDBJ whole genome shotgun (WGS) entry which is preliminary data.</text>
</comment>
<dbReference type="Proteomes" id="UP000323454">
    <property type="component" value="Unassembled WGS sequence"/>
</dbReference>
<reference evidence="1 2" key="2">
    <citation type="submission" date="2019-09" db="EMBL/GenBank/DDBJ databases">
        <authorList>
            <person name="Jin C."/>
        </authorList>
    </citation>
    <scope>NUCLEOTIDE SEQUENCE [LARGE SCALE GENOMIC DNA]</scope>
    <source>
        <strain evidence="1 2">AN110305</strain>
    </source>
</reference>
<name>A0A5B2XJ39_9PSEU</name>
<dbReference type="OrthoDB" id="3629012at2"/>
<keyword evidence="2" id="KW-1185">Reference proteome</keyword>
<protein>
    <submittedName>
        <fullName evidence="1">Uncharacterized protein</fullName>
    </submittedName>
</protein>
<accession>A0A5B2XJ39</accession>
<proteinExistence type="predicted"/>
<dbReference type="EMBL" id="VUOB01000018">
    <property type="protein sequence ID" value="KAA2263244.1"/>
    <property type="molecule type" value="Genomic_DNA"/>
</dbReference>
<sequence length="69" mass="7961">MRYIWWQSGYDDRCHAFPANQTTETDRGYYEAACDHSVPPGRVIREQGGQLCTACLILVGLDLPEDKWR</sequence>
<dbReference type="AlphaFoldDB" id="A0A5B2XJ39"/>